<reference evidence="7" key="1">
    <citation type="journal article" date="2021" name="PeerJ">
        <title>Extensive microbial diversity within the chicken gut microbiome revealed by metagenomics and culture.</title>
        <authorList>
            <person name="Gilroy R."/>
            <person name="Ravi A."/>
            <person name="Getino M."/>
            <person name="Pursley I."/>
            <person name="Horton D.L."/>
            <person name="Alikhan N.F."/>
            <person name="Baker D."/>
            <person name="Gharbi K."/>
            <person name="Hall N."/>
            <person name="Watson M."/>
            <person name="Adriaenssens E.M."/>
            <person name="Foster-Nyarko E."/>
            <person name="Jarju S."/>
            <person name="Secka A."/>
            <person name="Antonio M."/>
            <person name="Oren A."/>
            <person name="Chaudhuri R.R."/>
            <person name="La Ragione R."/>
            <person name="Hildebrand F."/>
            <person name="Pallen M.J."/>
        </authorList>
    </citation>
    <scope>NUCLEOTIDE SEQUENCE</scope>
    <source>
        <strain evidence="7">8470</strain>
    </source>
</reference>
<feature type="domain" description="RNA polymerase sigma factor 70 region 4 type 2" evidence="6">
    <location>
        <begin position="118"/>
        <end position="165"/>
    </location>
</feature>
<dbReference type="InterPro" id="IPR036388">
    <property type="entry name" value="WH-like_DNA-bd_sf"/>
</dbReference>
<dbReference type="InterPro" id="IPR014284">
    <property type="entry name" value="RNA_pol_sigma-70_dom"/>
</dbReference>
<keyword evidence="2" id="KW-0805">Transcription regulation</keyword>
<keyword evidence="3" id="KW-0731">Sigma factor</keyword>
<gene>
    <name evidence="7" type="ORF">H9928_01105</name>
</gene>
<evidence type="ECO:0000259" key="6">
    <source>
        <dbReference type="Pfam" id="PF08281"/>
    </source>
</evidence>
<dbReference type="NCBIfam" id="TIGR02937">
    <property type="entry name" value="sigma70-ECF"/>
    <property type="match status" value="1"/>
</dbReference>
<sequence length="174" mass="20337">MEIQKRFGNNAASQSVSLERIYRKYRPCFVRYAGWVMSNRLYAEDVVQDVFAKLLFCNYCFVSELAALGFIYKAVNNRSIDWLRSCQITEEIGQDMRSGCSHPDIEDRLAYEELYLTVERQIASMPPQCRKIFILKYKKNRSNPEIGKLLGLSIRTVENQVYIARNILRRCIGQ</sequence>
<evidence type="ECO:0000256" key="4">
    <source>
        <dbReference type="ARBA" id="ARBA00023163"/>
    </source>
</evidence>
<dbReference type="InterPro" id="IPR013325">
    <property type="entry name" value="RNA_pol_sigma_r2"/>
</dbReference>
<reference evidence="7" key="2">
    <citation type="submission" date="2021-04" db="EMBL/GenBank/DDBJ databases">
        <authorList>
            <person name="Gilroy R."/>
        </authorList>
    </citation>
    <scope>NUCLEOTIDE SEQUENCE</scope>
    <source>
        <strain evidence="7">8470</strain>
    </source>
</reference>
<evidence type="ECO:0000313" key="7">
    <source>
        <dbReference type="EMBL" id="MBU3855157.1"/>
    </source>
</evidence>
<dbReference type="AlphaFoldDB" id="A0A948TKV4"/>
<dbReference type="SUPFAM" id="SSF88946">
    <property type="entry name" value="Sigma2 domain of RNA polymerase sigma factors"/>
    <property type="match status" value="1"/>
</dbReference>
<protein>
    <submittedName>
        <fullName evidence="7">Sigma-70 family RNA polymerase sigma factor</fullName>
    </submittedName>
</protein>
<dbReference type="PANTHER" id="PTHR43133:SF46">
    <property type="entry name" value="RNA POLYMERASE SIGMA-70 FACTOR ECF SUBFAMILY"/>
    <property type="match status" value="1"/>
</dbReference>
<name>A0A948TKV4_9BACT</name>
<dbReference type="GO" id="GO:0006352">
    <property type="term" value="P:DNA-templated transcription initiation"/>
    <property type="evidence" value="ECO:0007669"/>
    <property type="project" value="InterPro"/>
</dbReference>
<evidence type="ECO:0000256" key="2">
    <source>
        <dbReference type="ARBA" id="ARBA00023015"/>
    </source>
</evidence>
<accession>A0A948TKV4</accession>
<comment type="caution">
    <text evidence="7">The sequence shown here is derived from an EMBL/GenBank/DDBJ whole genome shotgun (WGS) entry which is preliminary data.</text>
</comment>
<dbReference type="Proteomes" id="UP000784286">
    <property type="component" value="Unassembled WGS sequence"/>
</dbReference>
<evidence type="ECO:0000256" key="3">
    <source>
        <dbReference type="ARBA" id="ARBA00023082"/>
    </source>
</evidence>
<dbReference type="Gene3D" id="1.10.1740.10">
    <property type="match status" value="1"/>
</dbReference>
<dbReference type="InterPro" id="IPR013249">
    <property type="entry name" value="RNA_pol_sigma70_r4_t2"/>
</dbReference>
<proteinExistence type="inferred from homology"/>
<dbReference type="InterPro" id="IPR039425">
    <property type="entry name" value="RNA_pol_sigma-70-like"/>
</dbReference>
<comment type="similarity">
    <text evidence="1">Belongs to the sigma-70 factor family. ECF subfamily.</text>
</comment>
<dbReference type="PANTHER" id="PTHR43133">
    <property type="entry name" value="RNA POLYMERASE ECF-TYPE SIGMA FACTO"/>
    <property type="match status" value="1"/>
</dbReference>
<dbReference type="Gene3D" id="1.10.10.10">
    <property type="entry name" value="Winged helix-like DNA-binding domain superfamily/Winged helix DNA-binding domain"/>
    <property type="match status" value="1"/>
</dbReference>
<organism evidence="7 8">
    <name type="scientific">Candidatus Phocaeicola excrementipullorum</name>
    <dbReference type="NCBI Taxonomy" id="2838731"/>
    <lineage>
        <taxon>Bacteria</taxon>
        <taxon>Pseudomonadati</taxon>
        <taxon>Bacteroidota</taxon>
        <taxon>Bacteroidia</taxon>
        <taxon>Bacteroidales</taxon>
        <taxon>Bacteroidaceae</taxon>
        <taxon>Phocaeicola</taxon>
    </lineage>
</organism>
<keyword evidence="4" id="KW-0804">Transcription</keyword>
<evidence type="ECO:0000313" key="8">
    <source>
        <dbReference type="Proteomes" id="UP000784286"/>
    </source>
</evidence>
<evidence type="ECO:0000259" key="5">
    <source>
        <dbReference type="Pfam" id="PF04542"/>
    </source>
</evidence>
<dbReference type="SUPFAM" id="SSF88659">
    <property type="entry name" value="Sigma3 and sigma4 domains of RNA polymerase sigma factors"/>
    <property type="match status" value="1"/>
</dbReference>
<dbReference type="InterPro" id="IPR013324">
    <property type="entry name" value="RNA_pol_sigma_r3/r4-like"/>
</dbReference>
<feature type="domain" description="RNA polymerase sigma-70 region 2" evidence="5">
    <location>
        <begin position="21"/>
        <end position="85"/>
    </location>
</feature>
<dbReference type="GO" id="GO:0016987">
    <property type="term" value="F:sigma factor activity"/>
    <property type="evidence" value="ECO:0007669"/>
    <property type="project" value="UniProtKB-KW"/>
</dbReference>
<evidence type="ECO:0000256" key="1">
    <source>
        <dbReference type="ARBA" id="ARBA00010641"/>
    </source>
</evidence>
<dbReference type="InterPro" id="IPR007627">
    <property type="entry name" value="RNA_pol_sigma70_r2"/>
</dbReference>
<dbReference type="GO" id="GO:0003677">
    <property type="term" value="F:DNA binding"/>
    <property type="evidence" value="ECO:0007669"/>
    <property type="project" value="InterPro"/>
</dbReference>
<dbReference type="EMBL" id="JAHLFJ010000012">
    <property type="protein sequence ID" value="MBU3855157.1"/>
    <property type="molecule type" value="Genomic_DNA"/>
</dbReference>
<dbReference type="Pfam" id="PF08281">
    <property type="entry name" value="Sigma70_r4_2"/>
    <property type="match status" value="1"/>
</dbReference>
<dbReference type="Pfam" id="PF04542">
    <property type="entry name" value="Sigma70_r2"/>
    <property type="match status" value="1"/>
</dbReference>